<evidence type="ECO:0000313" key="8">
    <source>
        <dbReference type="Proteomes" id="UP001230426"/>
    </source>
</evidence>
<dbReference type="EMBL" id="JAUSRB010000002">
    <property type="protein sequence ID" value="MDP9870143.1"/>
    <property type="molecule type" value="Genomic_DNA"/>
</dbReference>
<dbReference type="InterPro" id="IPR011701">
    <property type="entry name" value="MFS"/>
</dbReference>
<keyword evidence="2 6" id="KW-0812">Transmembrane</keyword>
<reference evidence="7 8" key="1">
    <citation type="submission" date="2023-07" db="EMBL/GenBank/DDBJ databases">
        <title>Sequencing the genomes of 1000 actinobacteria strains.</title>
        <authorList>
            <person name="Klenk H.-P."/>
        </authorList>
    </citation>
    <scope>NUCLEOTIDE SEQUENCE [LARGE SCALE GENOMIC DNA]</scope>
    <source>
        <strain evidence="7 8">DSM 44109</strain>
    </source>
</reference>
<feature type="transmembrane region" description="Helical" evidence="6">
    <location>
        <begin position="374"/>
        <end position="394"/>
    </location>
</feature>
<feature type="transmembrane region" description="Helical" evidence="6">
    <location>
        <begin position="316"/>
        <end position="336"/>
    </location>
</feature>
<feature type="transmembrane region" description="Helical" evidence="6">
    <location>
        <begin position="291"/>
        <end position="310"/>
    </location>
</feature>
<keyword evidence="4 6" id="KW-0472">Membrane</keyword>
<feature type="transmembrane region" description="Helical" evidence="6">
    <location>
        <begin position="161"/>
        <end position="183"/>
    </location>
</feature>
<feature type="region of interest" description="Disordered" evidence="5">
    <location>
        <begin position="404"/>
        <end position="481"/>
    </location>
</feature>
<feature type="compositionally biased region" description="Basic and acidic residues" evidence="5">
    <location>
        <begin position="471"/>
        <end position="481"/>
    </location>
</feature>
<evidence type="ECO:0000256" key="1">
    <source>
        <dbReference type="ARBA" id="ARBA00004141"/>
    </source>
</evidence>
<evidence type="ECO:0000256" key="2">
    <source>
        <dbReference type="ARBA" id="ARBA00022692"/>
    </source>
</evidence>
<feature type="transmembrane region" description="Helical" evidence="6">
    <location>
        <begin position="259"/>
        <end position="279"/>
    </location>
</feature>
<organism evidence="7 8">
    <name type="scientific">Streptosporangium brasiliense</name>
    <dbReference type="NCBI Taxonomy" id="47480"/>
    <lineage>
        <taxon>Bacteria</taxon>
        <taxon>Bacillati</taxon>
        <taxon>Actinomycetota</taxon>
        <taxon>Actinomycetes</taxon>
        <taxon>Streptosporangiales</taxon>
        <taxon>Streptosporangiaceae</taxon>
        <taxon>Streptosporangium</taxon>
    </lineage>
</organism>
<comment type="caution">
    <text evidence="7">The sequence shown here is derived from an EMBL/GenBank/DDBJ whole genome shotgun (WGS) entry which is preliminary data.</text>
</comment>
<dbReference type="Gene3D" id="1.20.1250.20">
    <property type="entry name" value="MFS general substrate transporter like domains"/>
    <property type="match status" value="1"/>
</dbReference>
<dbReference type="InterPro" id="IPR036259">
    <property type="entry name" value="MFS_trans_sf"/>
</dbReference>
<feature type="transmembrane region" description="Helical" evidence="6">
    <location>
        <begin position="74"/>
        <end position="93"/>
    </location>
</feature>
<dbReference type="PANTHER" id="PTHR23514">
    <property type="entry name" value="BYPASS OF STOP CODON PROTEIN 6"/>
    <property type="match status" value="1"/>
</dbReference>
<accession>A0ABT9RM44</accession>
<dbReference type="PANTHER" id="PTHR23514:SF13">
    <property type="entry name" value="INNER MEMBRANE PROTEIN YBJJ"/>
    <property type="match status" value="1"/>
</dbReference>
<feature type="transmembrane region" description="Helical" evidence="6">
    <location>
        <begin position="99"/>
        <end position="120"/>
    </location>
</feature>
<feature type="transmembrane region" description="Helical" evidence="6">
    <location>
        <begin position="221"/>
        <end position="239"/>
    </location>
</feature>
<evidence type="ECO:0000256" key="6">
    <source>
        <dbReference type="SAM" id="Phobius"/>
    </source>
</evidence>
<feature type="transmembrane region" description="Helical" evidence="6">
    <location>
        <begin position="12"/>
        <end position="29"/>
    </location>
</feature>
<dbReference type="SUPFAM" id="SSF103473">
    <property type="entry name" value="MFS general substrate transporter"/>
    <property type="match status" value="1"/>
</dbReference>
<feature type="transmembrane region" description="Helical" evidence="6">
    <location>
        <begin position="348"/>
        <end position="368"/>
    </location>
</feature>
<evidence type="ECO:0000313" key="7">
    <source>
        <dbReference type="EMBL" id="MDP9870143.1"/>
    </source>
</evidence>
<name>A0ABT9RM44_9ACTN</name>
<dbReference type="Pfam" id="PF07690">
    <property type="entry name" value="MFS_1"/>
    <property type="match status" value="1"/>
</dbReference>
<evidence type="ECO:0000256" key="5">
    <source>
        <dbReference type="SAM" id="MobiDB-lite"/>
    </source>
</evidence>
<feature type="region of interest" description="Disordered" evidence="5">
    <location>
        <begin position="189"/>
        <end position="213"/>
    </location>
</feature>
<feature type="compositionally biased region" description="Gly residues" evidence="5">
    <location>
        <begin position="406"/>
        <end position="424"/>
    </location>
</feature>
<evidence type="ECO:0000256" key="4">
    <source>
        <dbReference type="ARBA" id="ARBA00023136"/>
    </source>
</evidence>
<dbReference type="InterPro" id="IPR051788">
    <property type="entry name" value="MFS_Transporter"/>
</dbReference>
<feature type="transmembrane region" description="Helical" evidence="6">
    <location>
        <begin position="132"/>
        <end position="155"/>
    </location>
</feature>
<gene>
    <name evidence="7" type="ORF">J2S55_009409</name>
</gene>
<sequence length="481" mass="46456">MSLQAAGARVRAAYCGFAVFGAFWGVWGASVPAIRDQAGLTDGELGTALLYIGAGALPAMLTAGRAVDRWGHRLTALLLVLLGAAGLAVAVTARDLPSLSVGLAVLGAVSGAADVAVNAAAGSAESAAGRPVITRAHGVFSTAVVVASLATGLLGGVAASVVVPFALVTAAAVGAGPVIAAVARDRSGAPGRYGRPPGSGASDGHGRRPGSAARGGPALRAYLPLLLVAGTLGALAFAVENAHQSWSAVYLADMLRADPVLAAAGPAVFAAVVAATRFAAGSLPAGHAMTVLILGAVTAAAGTAVLAVSASVPAALLGLALAAAGTAVLFPTLLGVASAGIRDSVRGAATSVVSTVAYLGFLAGPVYVGHWAQAAGLPGAMLAVSVLAGALALLTWPALRAVARPGTGGGRPAGGPPGKVGGSRPGSWDGRPAGAPSSAEVARGGHDGLAEAETPVVGRDAPVGQHPEAAQPERLDEPAEQ</sequence>
<feature type="transmembrane region" description="Helical" evidence="6">
    <location>
        <begin position="49"/>
        <end position="67"/>
    </location>
</feature>
<proteinExistence type="predicted"/>
<protein>
    <submittedName>
        <fullName evidence="7">MFS family permease</fullName>
    </submittedName>
</protein>
<dbReference type="Proteomes" id="UP001230426">
    <property type="component" value="Unassembled WGS sequence"/>
</dbReference>
<comment type="subcellular location">
    <subcellularLocation>
        <location evidence="1">Membrane</location>
        <topology evidence="1">Multi-pass membrane protein</topology>
    </subcellularLocation>
</comment>
<keyword evidence="8" id="KW-1185">Reference proteome</keyword>
<keyword evidence="3 6" id="KW-1133">Transmembrane helix</keyword>
<evidence type="ECO:0000256" key="3">
    <source>
        <dbReference type="ARBA" id="ARBA00022989"/>
    </source>
</evidence>